<evidence type="ECO:0000259" key="2">
    <source>
        <dbReference type="Pfam" id="PF03061"/>
    </source>
</evidence>
<evidence type="ECO:0000313" key="6">
    <source>
        <dbReference type="Proteomes" id="UP000285832"/>
    </source>
</evidence>
<protein>
    <submittedName>
        <fullName evidence="3">PaaI family thioesterase</fullName>
    </submittedName>
</protein>
<accession>A0A3E4LXU3</accession>
<evidence type="ECO:0000313" key="4">
    <source>
        <dbReference type="EMBL" id="RHJ61952.1"/>
    </source>
</evidence>
<dbReference type="EMBL" id="QRMI01000013">
    <property type="protein sequence ID" value="RHJ61952.1"/>
    <property type="molecule type" value="Genomic_DNA"/>
</dbReference>
<dbReference type="InterPro" id="IPR052723">
    <property type="entry name" value="Acyl-CoA_thioesterase_PaaI"/>
</dbReference>
<sequence length="130" mass="14170">MKPDEKTVKLFENDRFATENGAVIEEVEEHYAQCSLKLGSRHRNAMGAVMGGVYFTLADFAFAVAANWQGTGTVSLHSDIAYLGSAKGNQLIAEAVCIKNGRSTSYYKIEVKDELGNLTAVVNTTGYRVK</sequence>
<dbReference type="NCBIfam" id="TIGR00369">
    <property type="entry name" value="unchar_dom_1"/>
    <property type="match status" value="1"/>
</dbReference>
<dbReference type="InterPro" id="IPR029069">
    <property type="entry name" value="HotDog_dom_sf"/>
</dbReference>
<comment type="caution">
    <text evidence="3">The sequence shown here is derived from an EMBL/GenBank/DDBJ whole genome shotgun (WGS) entry which is preliminary data.</text>
</comment>
<dbReference type="GO" id="GO:0016289">
    <property type="term" value="F:acyl-CoA hydrolase activity"/>
    <property type="evidence" value="ECO:0007669"/>
    <property type="project" value="UniProtKB-ARBA"/>
</dbReference>
<dbReference type="Proteomes" id="UP000285832">
    <property type="component" value="Unassembled WGS sequence"/>
</dbReference>
<organism evidence="3 5">
    <name type="scientific">[Ruminococcus] lactaris</name>
    <dbReference type="NCBI Taxonomy" id="46228"/>
    <lineage>
        <taxon>Bacteria</taxon>
        <taxon>Bacillati</taxon>
        <taxon>Bacillota</taxon>
        <taxon>Clostridia</taxon>
        <taxon>Lachnospirales</taxon>
        <taxon>Lachnospiraceae</taxon>
        <taxon>Mediterraneibacter</taxon>
    </lineage>
</organism>
<name>A0A3E4LXU3_9FIRM</name>
<dbReference type="Proteomes" id="UP000260793">
    <property type="component" value="Unassembled WGS sequence"/>
</dbReference>
<dbReference type="InterPro" id="IPR006683">
    <property type="entry name" value="Thioestr_dom"/>
</dbReference>
<keyword evidence="1" id="KW-0378">Hydrolase</keyword>
<proteinExistence type="predicted"/>
<dbReference type="SUPFAM" id="SSF54637">
    <property type="entry name" value="Thioesterase/thiol ester dehydrase-isomerase"/>
    <property type="match status" value="1"/>
</dbReference>
<dbReference type="Gene3D" id="3.10.129.10">
    <property type="entry name" value="Hotdog Thioesterase"/>
    <property type="match status" value="1"/>
</dbReference>
<dbReference type="EMBL" id="QSQN01000004">
    <property type="protein sequence ID" value="RGK42166.1"/>
    <property type="molecule type" value="Genomic_DNA"/>
</dbReference>
<dbReference type="InterPro" id="IPR003736">
    <property type="entry name" value="PAAI_dom"/>
</dbReference>
<dbReference type="RefSeq" id="WP_023922754.1">
    <property type="nucleotide sequence ID" value="NZ_CAJMJQ010000049.1"/>
</dbReference>
<dbReference type="PANTHER" id="PTHR42856:SF1">
    <property type="entry name" value="ACYL-COENZYME A THIOESTERASE PAAI"/>
    <property type="match status" value="1"/>
</dbReference>
<dbReference type="PANTHER" id="PTHR42856">
    <property type="entry name" value="ACYL-COENZYME A THIOESTERASE PAAI"/>
    <property type="match status" value="1"/>
</dbReference>
<evidence type="ECO:0000256" key="1">
    <source>
        <dbReference type="ARBA" id="ARBA00022801"/>
    </source>
</evidence>
<dbReference type="CDD" id="cd03443">
    <property type="entry name" value="PaaI_thioesterase"/>
    <property type="match status" value="1"/>
</dbReference>
<dbReference type="Pfam" id="PF03061">
    <property type="entry name" value="4HBT"/>
    <property type="match status" value="1"/>
</dbReference>
<gene>
    <name evidence="4" type="ORF">DW116_06430</name>
    <name evidence="3" type="ORF">DXD17_02085</name>
</gene>
<evidence type="ECO:0000313" key="5">
    <source>
        <dbReference type="Proteomes" id="UP000260793"/>
    </source>
</evidence>
<dbReference type="AlphaFoldDB" id="A0A3E4LXU3"/>
<evidence type="ECO:0000313" key="3">
    <source>
        <dbReference type="EMBL" id="RGK42166.1"/>
    </source>
</evidence>
<feature type="domain" description="Thioesterase" evidence="2">
    <location>
        <begin position="46"/>
        <end position="118"/>
    </location>
</feature>
<reference evidence="5 6" key="1">
    <citation type="submission" date="2018-08" db="EMBL/GenBank/DDBJ databases">
        <title>A genome reference for cultivated species of the human gut microbiota.</title>
        <authorList>
            <person name="Zou Y."/>
            <person name="Xue W."/>
            <person name="Luo G."/>
        </authorList>
    </citation>
    <scope>NUCLEOTIDE SEQUENCE [LARGE SCALE GENOMIC DNA]</scope>
    <source>
        <strain evidence="4 6">AM09-9</strain>
        <strain evidence="3 5">TF11-7</strain>
    </source>
</reference>